<dbReference type="OMA" id="DILQLMG"/>
<dbReference type="AlphaFoldDB" id="D7G408"/>
<dbReference type="STRING" id="2880.D7G408"/>
<dbReference type="OrthoDB" id="272750at2759"/>
<evidence type="ECO:0000256" key="1">
    <source>
        <dbReference type="SAM" id="MobiDB-lite"/>
    </source>
</evidence>
<dbReference type="eggNOG" id="ENOG502QRDU">
    <property type="taxonomic scope" value="Eukaryota"/>
</dbReference>
<sequence>MKLVWPAAVLLTCRNAAAFVGYAGKATSRPHQQRQQQRTHDTCTSSVRGTRCRHLSCPAQPWMSMSAAGRENDAEAGDGSNGTEEEAARKDGSNAADGADAGAAVVEASAADGAIDDGVQSGQGAAAEEDKGPVKKKEAEGEEEDKEGDTVFLPTGDNKDFRLFRAKLRAGSDEKWKEQLRRNVNVGQLAGQDAWAHELSAPEKGCLIVAKSTQFSMAQTYFNEAVIFLASYDEAGSAGFILNRPTSVQLGDLVEGNALRQFQKTPLYLGGDVGEGNVQILHPFGPEKLTDSMEIIPGVYIGGAVDEADRMVASGRAKVDDFKFMLHLCGWAPGQLEDEIQRGVWMPVATSTNVILKHCLSLPVPMWREVMTLMGPKYGLLARDTYDDL</sequence>
<evidence type="ECO:0000256" key="2">
    <source>
        <dbReference type="SAM" id="SignalP"/>
    </source>
</evidence>
<protein>
    <recommendedName>
        <fullName evidence="5">Transcriptional regulator</fullName>
    </recommendedName>
</protein>
<dbReference type="EMBL" id="FN648752">
    <property type="protein sequence ID" value="CBJ27043.1"/>
    <property type="molecule type" value="Genomic_DNA"/>
</dbReference>
<name>D7G408_ECTSI</name>
<reference evidence="3 4" key="1">
    <citation type="journal article" date="2010" name="Nature">
        <title>The Ectocarpus genome and the independent evolution of multicellularity in brown algae.</title>
        <authorList>
            <person name="Cock J.M."/>
            <person name="Sterck L."/>
            <person name="Rouze P."/>
            <person name="Scornet D."/>
            <person name="Allen A.E."/>
            <person name="Amoutzias G."/>
            <person name="Anthouard V."/>
            <person name="Artiguenave F."/>
            <person name="Aury J.M."/>
            <person name="Badger J.H."/>
            <person name="Beszteri B."/>
            <person name="Billiau K."/>
            <person name="Bonnet E."/>
            <person name="Bothwell J.H."/>
            <person name="Bowler C."/>
            <person name="Boyen C."/>
            <person name="Brownlee C."/>
            <person name="Carrano C.J."/>
            <person name="Charrier B."/>
            <person name="Cho G.Y."/>
            <person name="Coelho S.M."/>
            <person name="Collen J."/>
            <person name="Corre E."/>
            <person name="Da Silva C."/>
            <person name="Delage L."/>
            <person name="Delaroque N."/>
            <person name="Dittami S.M."/>
            <person name="Doulbeau S."/>
            <person name="Elias M."/>
            <person name="Farnham G."/>
            <person name="Gachon C.M."/>
            <person name="Gschloessl B."/>
            <person name="Heesch S."/>
            <person name="Jabbari K."/>
            <person name="Jubin C."/>
            <person name="Kawai H."/>
            <person name="Kimura K."/>
            <person name="Kloareg B."/>
            <person name="Kupper F.C."/>
            <person name="Lang D."/>
            <person name="Le Bail A."/>
            <person name="Leblanc C."/>
            <person name="Lerouge P."/>
            <person name="Lohr M."/>
            <person name="Lopez P.J."/>
            <person name="Martens C."/>
            <person name="Maumus F."/>
            <person name="Michel G."/>
            <person name="Miranda-Saavedra D."/>
            <person name="Morales J."/>
            <person name="Moreau H."/>
            <person name="Motomura T."/>
            <person name="Nagasato C."/>
            <person name="Napoli C.A."/>
            <person name="Nelson D.R."/>
            <person name="Nyvall-Collen P."/>
            <person name="Peters A.F."/>
            <person name="Pommier C."/>
            <person name="Potin P."/>
            <person name="Poulain J."/>
            <person name="Quesneville H."/>
            <person name="Read B."/>
            <person name="Rensing S.A."/>
            <person name="Ritter A."/>
            <person name="Rousvoal S."/>
            <person name="Samanta M."/>
            <person name="Samson G."/>
            <person name="Schroeder D.C."/>
            <person name="Segurens B."/>
            <person name="Strittmatter M."/>
            <person name="Tonon T."/>
            <person name="Tregear J.W."/>
            <person name="Valentin K."/>
            <person name="von Dassow P."/>
            <person name="Yamagishi T."/>
            <person name="Van de Peer Y."/>
            <person name="Wincker P."/>
        </authorList>
    </citation>
    <scope>NUCLEOTIDE SEQUENCE [LARGE SCALE GENOMIC DNA]</scope>
    <source>
        <strain evidence="4">Ec32 / CCAP1310/4</strain>
    </source>
</reference>
<dbReference type="InParanoid" id="D7G408"/>
<dbReference type="EMBL" id="FN649758">
    <property type="protein sequence ID" value="CBJ27043.1"/>
    <property type="molecule type" value="Genomic_DNA"/>
</dbReference>
<keyword evidence="2" id="KW-0732">Signal</keyword>
<feature type="region of interest" description="Disordered" evidence="1">
    <location>
        <begin position="115"/>
        <end position="153"/>
    </location>
</feature>
<dbReference type="Proteomes" id="UP000002630">
    <property type="component" value="Linkage Group LG33"/>
</dbReference>
<feature type="signal peptide" evidence="2">
    <location>
        <begin position="1"/>
        <end position="18"/>
    </location>
</feature>
<dbReference type="SUPFAM" id="SSF143456">
    <property type="entry name" value="VC0467-like"/>
    <property type="match status" value="1"/>
</dbReference>
<feature type="region of interest" description="Disordered" evidence="1">
    <location>
        <begin position="70"/>
        <end position="101"/>
    </location>
</feature>
<feature type="compositionally biased region" description="Basic and acidic residues" evidence="1">
    <location>
        <begin position="128"/>
        <end position="139"/>
    </location>
</feature>
<dbReference type="Pfam" id="PF02622">
    <property type="entry name" value="DUF179"/>
    <property type="match status" value="1"/>
</dbReference>
<accession>D7G408</accession>
<evidence type="ECO:0000313" key="3">
    <source>
        <dbReference type="EMBL" id="CBJ27043.1"/>
    </source>
</evidence>
<evidence type="ECO:0008006" key="5">
    <source>
        <dbReference type="Google" id="ProtNLM"/>
    </source>
</evidence>
<evidence type="ECO:0000313" key="4">
    <source>
        <dbReference type="Proteomes" id="UP000002630"/>
    </source>
</evidence>
<dbReference type="PANTHER" id="PTHR31984:SF17">
    <property type="entry name" value="TRANSCRIPTIONAL REGULATOR"/>
    <property type="match status" value="1"/>
</dbReference>
<feature type="region of interest" description="Disordered" evidence="1">
    <location>
        <begin position="27"/>
        <end position="49"/>
    </location>
</feature>
<dbReference type="InterPro" id="IPR003774">
    <property type="entry name" value="AlgH-like"/>
</dbReference>
<dbReference type="PANTHER" id="PTHR31984">
    <property type="entry name" value="TRANSPORTER, PUTATIVE (DUF179)-RELATED"/>
    <property type="match status" value="1"/>
</dbReference>
<organism evidence="3 4">
    <name type="scientific">Ectocarpus siliculosus</name>
    <name type="common">Brown alga</name>
    <name type="synonym">Conferva siliculosa</name>
    <dbReference type="NCBI Taxonomy" id="2880"/>
    <lineage>
        <taxon>Eukaryota</taxon>
        <taxon>Sar</taxon>
        <taxon>Stramenopiles</taxon>
        <taxon>Ochrophyta</taxon>
        <taxon>PX clade</taxon>
        <taxon>Phaeophyceae</taxon>
        <taxon>Ectocarpales</taxon>
        <taxon>Ectocarpaceae</taxon>
        <taxon>Ectocarpus</taxon>
    </lineage>
</organism>
<proteinExistence type="predicted"/>
<dbReference type="Gene3D" id="3.40.1740.10">
    <property type="entry name" value="VC0467-like"/>
    <property type="match status" value="1"/>
</dbReference>
<gene>
    <name evidence="3" type="ORF">Esi_0054_0080</name>
</gene>
<keyword evidence="4" id="KW-1185">Reference proteome</keyword>
<feature type="chain" id="PRO_5003095762" description="Transcriptional regulator" evidence="2">
    <location>
        <begin position="19"/>
        <end position="389"/>
    </location>
</feature>